<keyword evidence="3" id="KW-1185">Reference proteome</keyword>
<feature type="signal peptide" evidence="1">
    <location>
        <begin position="1"/>
        <end position="24"/>
    </location>
</feature>
<gene>
    <name evidence="2" type="ORF">LMG26858_01909</name>
</gene>
<protein>
    <recommendedName>
        <fullName evidence="4">Lipoprotein</fullName>
    </recommendedName>
</protein>
<evidence type="ECO:0008006" key="4">
    <source>
        <dbReference type="Google" id="ProtNLM"/>
    </source>
</evidence>
<dbReference type="EMBL" id="CADILG010000010">
    <property type="protein sequence ID" value="CAB3854861.1"/>
    <property type="molecule type" value="Genomic_DNA"/>
</dbReference>
<sequence>MTTMQCKAVAVIALTIALTGCIKADEKTAKLPSECQAYLSKLDECITKVGSSNPTVASIRQQLEATKTEWAAVVDKVQLAEQCKQSSELFATQMGCK</sequence>
<evidence type="ECO:0000256" key="1">
    <source>
        <dbReference type="SAM" id="SignalP"/>
    </source>
</evidence>
<proteinExistence type="predicted"/>
<dbReference type="PROSITE" id="PS51257">
    <property type="entry name" value="PROKAR_LIPOPROTEIN"/>
    <property type="match status" value="1"/>
</dbReference>
<keyword evidence="1" id="KW-0732">Signal</keyword>
<organism evidence="2 3">
    <name type="scientific">Achromobacter anxifer</name>
    <dbReference type="NCBI Taxonomy" id="1287737"/>
    <lineage>
        <taxon>Bacteria</taxon>
        <taxon>Pseudomonadati</taxon>
        <taxon>Pseudomonadota</taxon>
        <taxon>Betaproteobacteria</taxon>
        <taxon>Burkholderiales</taxon>
        <taxon>Alcaligenaceae</taxon>
        <taxon>Achromobacter</taxon>
    </lineage>
</organism>
<dbReference type="AlphaFoldDB" id="A0A6S7CMY7"/>
<evidence type="ECO:0000313" key="3">
    <source>
        <dbReference type="Proteomes" id="UP000494117"/>
    </source>
</evidence>
<evidence type="ECO:0000313" key="2">
    <source>
        <dbReference type="EMBL" id="CAB3854861.1"/>
    </source>
</evidence>
<name>A0A6S7CMY7_9BURK</name>
<reference evidence="2 3" key="1">
    <citation type="submission" date="2020-04" db="EMBL/GenBank/DDBJ databases">
        <authorList>
            <person name="De Canck E."/>
        </authorList>
    </citation>
    <scope>NUCLEOTIDE SEQUENCE [LARGE SCALE GENOMIC DNA]</scope>
    <source>
        <strain evidence="2 3">LMG 26858</strain>
    </source>
</reference>
<accession>A0A6S7CMY7</accession>
<dbReference type="RefSeq" id="WP_175206802.1">
    <property type="nucleotide sequence ID" value="NZ_CADILG010000010.1"/>
</dbReference>
<feature type="chain" id="PRO_5028897603" description="Lipoprotein" evidence="1">
    <location>
        <begin position="25"/>
        <end position="97"/>
    </location>
</feature>
<dbReference type="Proteomes" id="UP000494117">
    <property type="component" value="Unassembled WGS sequence"/>
</dbReference>